<sequence>MVQSEWESCPNCGMNVSADAAVCTNCGMPLEAVPMPDRTRVATGMTSFMDETATFVPSVPPAPSAPAAQSPPPVVNVPAPAPQPEPPHDGRHARGAGKAVIITAIIVAVVIVIGTVGGFIWNRRHQSELAQARESCNAAVRELEDQYAATQREVDEAHELETLSADDVADEDTVKELKDAIDRYHKLSGDKSGLTCAADAHKDVLDYVTQQARSRADAQRKDAQAVAEAAEAVKASRKAQQKADEQAADAAAEEKRKQEQQTAEEEARKAQRTNDDQESTTSSTRADGENINGDWLSYPKDGKREYINARYGFGVRIPEDFAIVTPAPDNGDGRTFVNKDLDMRITVSAMHNVLGTTPQQQLAMYKSDHDVSYSLVEGDVMVATWAQDGDVHYVREVIGEKAISTIELTYPETNHASCDPILEETAPTLTAPYAHGGADR</sequence>
<keyword evidence="5" id="KW-0808">Transferase</keyword>
<dbReference type="AlphaFoldDB" id="A0A430F880"/>
<dbReference type="Pfam" id="PF13248">
    <property type="entry name" value="Zn_ribbon_3"/>
    <property type="match status" value="1"/>
</dbReference>
<keyword evidence="3" id="KW-0472">Membrane</keyword>
<feature type="region of interest" description="Disordered" evidence="2">
    <location>
        <begin position="56"/>
        <end position="94"/>
    </location>
</feature>
<proteinExistence type="predicted"/>
<accession>A0A430F880</accession>
<evidence type="ECO:0000313" key="6">
    <source>
        <dbReference type="Proteomes" id="UP000288052"/>
    </source>
</evidence>
<comment type="caution">
    <text evidence="5">The sequence shown here is derived from an EMBL/GenBank/DDBJ whole genome shotgun (WGS) entry which is preliminary data.</text>
</comment>
<feature type="region of interest" description="Disordered" evidence="2">
    <location>
        <begin position="236"/>
        <end position="299"/>
    </location>
</feature>
<evidence type="ECO:0000256" key="1">
    <source>
        <dbReference type="SAM" id="Coils"/>
    </source>
</evidence>
<gene>
    <name evidence="5" type="ORF">D2E22_0504</name>
</gene>
<keyword evidence="5" id="KW-0418">Kinase</keyword>
<feature type="coiled-coil region" evidence="1">
    <location>
        <begin position="122"/>
        <end position="160"/>
    </location>
</feature>
<keyword evidence="3" id="KW-0812">Transmembrane</keyword>
<dbReference type="InterPro" id="IPR059113">
    <property type="entry name" value="Znf_ribbon"/>
</dbReference>
<keyword evidence="1" id="KW-0175">Coiled coil</keyword>
<evidence type="ECO:0000313" key="5">
    <source>
        <dbReference type="EMBL" id="RSX49084.1"/>
    </source>
</evidence>
<organism evidence="5 6">
    <name type="scientific">Bifidobacterium castoris</name>
    <dbReference type="NCBI Taxonomy" id="2306972"/>
    <lineage>
        <taxon>Bacteria</taxon>
        <taxon>Bacillati</taxon>
        <taxon>Actinomycetota</taxon>
        <taxon>Actinomycetes</taxon>
        <taxon>Bifidobacteriales</taxon>
        <taxon>Bifidobacteriaceae</taxon>
        <taxon>Bifidobacterium</taxon>
    </lineage>
</organism>
<evidence type="ECO:0000259" key="4">
    <source>
        <dbReference type="Pfam" id="PF13248"/>
    </source>
</evidence>
<reference evidence="5 6" key="1">
    <citation type="submission" date="2018-09" db="EMBL/GenBank/DDBJ databases">
        <title>Characterization of the phylogenetic diversity of five novel species belonging to the genus Bifidobacterium.</title>
        <authorList>
            <person name="Lugli G.A."/>
            <person name="Duranti S."/>
            <person name="Milani C."/>
        </authorList>
    </citation>
    <scope>NUCLEOTIDE SEQUENCE [LARGE SCALE GENOMIC DNA]</scope>
    <source>
        <strain evidence="5 6">2020B</strain>
    </source>
</reference>
<dbReference type="Proteomes" id="UP000288052">
    <property type="component" value="Unassembled WGS sequence"/>
</dbReference>
<evidence type="ECO:0000256" key="3">
    <source>
        <dbReference type="SAM" id="Phobius"/>
    </source>
</evidence>
<feature type="compositionally biased region" description="Pro residues" evidence="2">
    <location>
        <begin position="58"/>
        <end position="85"/>
    </location>
</feature>
<dbReference type="OrthoDB" id="3227705at2"/>
<dbReference type="EMBL" id="QXGI01000002">
    <property type="protein sequence ID" value="RSX49084.1"/>
    <property type="molecule type" value="Genomic_DNA"/>
</dbReference>
<feature type="compositionally biased region" description="Basic and acidic residues" evidence="2">
    <location>
        <begin position="252"/>
        <end position="275"/>
    </location>
</feature>
<dbReference type="GO" id="GO:0016301">
    <property type="term" value="F:kinase activity"/>
    <property type="evidence" value="ECO:0007669"/>
    <property type="project" value="UniProtKB-KW"/>
</dbReference>
<feature type="domain" description="Putative zinc-ribbon" evidence="4">
    <location>
        <begin position="8"/>
        <end position="30"/>
    </location>
</feature>
<feature type="transmembrane region" description="Helical" evidence="3">
    <location>
        <begin position="99"/>
        <end position="121"/>
    </location>
</feature>
<name>A0A430F880_9BIFI</name>
<keyword evidence="6" id="KW-1185">Reference proteome</keyword>
<keyword evidence="3" id="KW-1133">Transmembrane helix</keyword>
<evidence type="ECO:0000256" key="2">
    <source>
        <dbReference type="SAM" id="MobiDB-lite"/>
    </source>
</evidence>
<protein>
    <submittedName>
        <fullName evidence="5">Serine-threonine protein kinase</fullName>
    </submittedName>
</protein>